<gene>
    <name evidence="1" type="ORF">XELAEV_18041596mg</name>
</gene>
<dbReference type="EMBL" id="CM004481">
    <property type="protein sequence ID" value="OCT65357.1"/>
    <property type="molecule type" value="Genomic_DNA"/>
</dbReference>
<reference evidence="2" key="1">
    <citation type="journal article" date="2016" name="Nature">
        <title>Genome evolution in the allotetraploid frog Xenopus laevis.</title>
        <authorList>
            <person name="Session A.M."/>
            <person name="Uno Y."/>
            <person name="Kwon T."/>
            <person name="Chapman J.A."/>
            <person name="Toyoda A."/>
            <person name="Takahashi S."/>
            <person name="Fukui A."/>
            <person name="Hikosaka A."/>
            <person name="Suzuki A."/>
            <person name="Kondo M."/>
            <person name="van Heeringen S.J."/>
            <person name="Quigley I."/>
            <person name="Heinz S."/>
            <person name="Ogino H."/>
            <person name="Ochi H."/>
            <person name="Hellsten U."/>
            <person name="Lyons J.B."/>
            <person name="Simakov O."/>
            <person name="Putnam N."/>
            <person name="Stites J."/>
            <person name="Kuroki Y."/>
            <person name="Tanaka T."/>
            <person name="Michiue T."/>
            <person name="Watanabe M."/>
            <person name="Bogdanovic O."/>
            <person name="Lister R."/>
            <person name="Georgiou G."/>
            <person name="Paranjpe S.S."/>
            <person name="van Kruijsbergen I."/>
            <person name="Shu S."/>
            <person name="Carlson J."/>
            <person name="Kinoshita T."/>
            <person name="Ohta Y."/>
            <person name="Mawaribuchi S."/>
            <person name="Jenkins J."/>
            <person name="Grimwood J."/>
            <person name="Schmutz J."/>
            <person name="Mitros T."/>
            <person name="Mozaffari S.V."/>
            <person name="Suzuki Y."/>
            <person name="Haramoto Y."/>
            <person name="Yamamoto T.S."/>
            <person name="Takagi C."/>
            <person name="Heald R."/>
            <person name="Miller K."/>
            <person name="Haudenschild C."/>
            <person name="Kitzman J."/>
            <person name="Nakayama T."/>
            <person name="Izutsu Y."/>
            <person name="Robert J."/>
            <person name="Fortriede J."/>
            <person name="Burns K."/>
            <person name="Lotay V."/>
            <person name="Karimi K."/>
            <person name="Yasuoka Y."/>
            <person name="Dichmann D.S."/>
            <person name="Flajnik M.F."/>
            <person name="Houston D.W."/>
            <person name="Shendure J."/>
            <person name="DuPasquier L."/>
            <person name="Vize P.D."/>
            <person name="Zorn A.M."/>
            <person name="Ito M."/>
            <person name="Marcotte E.M."/>
            <person name="Wallingford J.B."/>
            <person name="Ito Y."/>
            <person name="Asashima M."/>
            <person name="Ueno N."/>
            <person name="Matsuda Y."/>
            <person name="Veenstra G.J."/>
            <person name="Fujiyama A."/>
            <person name="Harland R.M."/>
            <person name="Taira M."/>
            <person name="Rokhsar D.S."/>
        </authorList>
    </citation>
    <scope>NUCLEOTIDE SEQUENCE [LARGE SCALE GENOMIC DNA]</scope>
    <source>
        <strain evidence="2">J</strain>
    </source>
</reference>
<evidence type="ECO:0000313" key="2">
    <source>
        <dbReference type="Proteomes" id="UP000694892"/>
    </source>
</evidence>
<sequence length="93" mass="10332">MKQCSRCQFSSSSANQLVHISAVRTSSAEDIKQFCFFWWRSPLNIGQGPHSAEVHCGEDGLYYCIWFSNEHSIAPAGSFDLCLAPGKDGRVCQ</sequence>
<dbReference type="AlphaFoldDB" id="A0A974H5A6"/>
<dbReference type="Proteomes" id="UP000694892">
    <property type="component" value="Chromosome 8S"/>
</dbReference>
<name>A0A974H5A6_XENLA</name>
<accession>A0A974H5A6</accession>
<organism evidence="1 2">
    <name type="scientific">Xenopus laevis</name>
    <name type="common">African clawed frog</name>
    <dbReference type="NCBI Taxonomy" id="8355"/>
    <lineage>
        <taxon>Eukaryota</taxon>
        <taxon>Metazoa</taxon>
        <taxon>Chordata</taxon>
        <taxon>Craniata</taxon>
        <taxon>Vertebrata</taxon>
        <taxon>Euteleostomi</taxon>
        <taxon>Amphibia</taxon>
        <taxon>Batrachia</taxon>
        <taxon>Anura</taxon>
        <taxon>Pipoidea</taxon>
        <taxon>Pipidae</taxon>
        <taxon>Xenopodinae</taxon>
        <taxon>Xenopus</taxon>
        <taxon>Xenopus</taxon>
    </lineage>
</organism>
<proteinExistence type="predicted"/>
<protein>
    <submittedName>
        <fullName evidence="1">Uncharacterized protein</fullName>
    </submittedName>
</protein>
<evidence type="ECO:0000313" key="1">
    <source>
        <dbReference type="EMBL" id="OCT65357.1"/>
    </source>
</evidence>